<dbReference type="KEGG" id="vde:111255413"/>
<name>A0A7M7KWN6_VARDE</name>
<evidence type="ECO:0000313" key="1">
    <source>
        <dbReference type="EnsemblMetazoa" id="XP_022673108"/>
    </source>
</evidence>
<organism evidence="1 2">
    <name type="scientific">Varroa destructor</name>
    <name type="common">Honeybee mite</name>
    <dbReference type="NCBI Taxonomy" id="109461"/>
    <lineage>
        <taxon>Eukaryota</taxon>
        <taxon>Metazoa</taxon>
        <taxon>Ecdysozoa</taxon>
        <taxon>Arthropoda</taxon>
        <taxon>Chelicerata</taxon>
        <taxon>Arachnida</taxon>
        <taxon>Acari</taxon>
        <taxon>Parasitiformes</taxon>
        <taxon>Mesostigmata</taxon>
        <taxon>Gamasina</taxon>
        <taxon>Dermanyssoidea</taxon>
        <taxon>Varroidae</taxon>
        <taxon>Varroa</taxon>
    </lineage>
</organism>
<evidence type="ECO:0000313" key="2">
    <source>
        <dbReference type="Proteomes" id="UP000594260"/>
    </source>
</evidence>
<proteinExistence type="predicted"/>
<keyword evidence="2" id="KW-1185">Reference proteome</keyword>
<dbReference type="InParanoid" id="A0A7M7KWN6"/>
<dbReference type="RefSeq" id="XP_022673108.1">
    <property type="nucleotide sequence ID" value="XM_022817373.1"/>
</dbReference>
<accession>A0A7M7KWN6</accession>
<dbReference type="Proteomes" id="UP000594260">
    <property type="component" value="Unplaced"/>
</dbReference>
<reference evidence="1" key="1">
    <citation type="submission" date="2021-01" db="UniProtKB">
        <authorList>
            <consortium name="EnsemblMetazoa"/>
        </authorList>
    </citation>
    <scope>IDENTIFICATION</scope>
</reference>
<dbReference type="GeneID" id="111255413"/>
<dbReference type="AlphaFoldDB" id="A0A7M7KWN6"/>
<sequence>MFDTMSQYDRDSRLTVRATQISRRIYLDRISVGLADDLISIHIRLAPKAKTFAKKPSALTLLAKNTSAGRKRLDKTVTAVPDDEEILESADQPKSLRAFSIELHKTRESSMQAAKF</sequence>
<protein>
    <submittedName>
        <fullName evidence="1">Uncharacterized protein</fullName>
    </submittedName>
</protein>
<dbReference type="EnsemblMetazoa" id="XM_022817373">
    <property type="protein sequence ID" value="XP_022673108"/>
    <property type="gene ID" value="LOC111255413"/>
</dbReference>